<evidence type="ECO:0000313" key="6">
    <source>
        <dbReference type="Proteomes" id="UP000248916"/>
    </source>
</evidence>
<dbReference type="InterPro" id="IPR005467">
    <property type="entry name" value="His_kinase_dom"/>
</dbReference>
<organism evidence="5 6">
    <name type="scientific">Palleronia aestuarii</name>
    <dbReference type="NCBI Taxonomy" id="568105"/>
    <lineage>
        <taxon>Bacteria</taxon>
        <taxon>Pseudomonadati</taxon>
        <taxon>Pseudomonadota</taxon>
        <taxon>Alphaproteobacteria</taxon>
        <taxon>Rhodobacterales</taxon>
        <taxon>Roseobacteraceae</taxon>
        <taxon>Palleronia</taxon>
    </lineage>
</organism>
<evidence type="ECO:0000313" key="5">
    <source>
        <dbReference type="EMBL" id="PZX19017.1"/>
    </source>
</evidence>
<dbReference type="PROSITE" id="PS50109">
    <property type="entry name" value="HIS_KIN"/>
    <property type="match status" value="1"/>
</dbReference>
<dbReference type="Pfam" id="PF01590">
    <property type="entry name" value="GAF"/>
    <property type="match status" value="1"/>
</dbReference>
<accession>A0A2W7NLN8</accession>
<dbReference type="SUPFAM" id="SSF55781">
    <property type="entry name" value="GAF domain-like"/>
    <property type="match status" value="1"/>
</dbReference>
<dbReference type="InterPro" id="IPR003018">
    <property type="entry name" value="GAF"/>
</dbReference>
<dbReference type="SUPFAM" id="SSF55874">
    <property type="entry name" value="ATPase domain of HSP90 chaperone/DNA topoisomerase II/histidine kinase"/>
    <property type="match status" value="1"/>
</dbReference>
<dbReference type="Pfam" id="PF02518">
    <property type="entry name" value="HATPase_c"/>
    <property type="match status" value="1"/>
</dbReference>
<gene>
    <name evidence="5" type="ORF">LX81_00711</name>
</gene>
<keyword evidence="6" id="KW-1185">Reference proteome</keyword>
<dbReference type="Gene3D" id="1.10.287.130">
    <property type="match status" value="1"/>
</dbReference>
<dbReference type="InterPro" id="IPR003594">
    <property type="entry name" value="HATPase_dom"/>
</dbReference>
<dbReference type="Pfam" id="PF00512">
    <property type="entry name" value="HisKA"/>
    <property type="match status" value="1"/>
</dbReference>
<evidence type="ECO:0000256" key="1">
    <source>
        <dbReference type="ARBA" id="ARBA00000085"/>
    </source>
</evidence>
<dbReference type="SUPFAM" id="SSF47384">
    <property type="entry name" value="Homodimeric domain of signal transducing histidine kinase"/>
    <property type="match status" value="1"/>
</dbReference>
<dbReference type="SMART" id="SM00387">
    <property type="entry name" value="HATPase_c"/>
    <property type="match status" value="1"/>
</dbReference>
<dbReference type="AlphaFoldDB" id="A0A2W7NLN8"/>
<proteinExistence type="predicted"/>
<dbReference type="InterPro" id="IPR036890">
    <property type="entry name" value="HATPase_C_sf"/>
</dbReference>
<reference evidence="5 6" key="1">
    <citation type="submission" date="2018-06" db="EMBL/GenBank/DDBJ databases">
        <title>Genomic Encyclopedia of Archaeal and Bacterial Type Strains, Phase II (KMG-II): from individual species to whole genera.</title>
        <authorList>
            <person name="Goeker M."/>
        </authorList>
    </citation>
    <scope>NUCLEOTIDE SEQUENCE [LARGE SCALE GENOMIC DNA]</scope>
    <source>
        <strain evidence="5 6">DSM 22009</strain>
    </source>
</reference>
<dbReference type="SMART" id="SM00388">
    <property type="entry name" value="HisKA"/>
    <property type="match status" value="1"/>
</dbReference>
<dbReference type="EMBL" id="QKZL01000002">
    <property type="protein sequence ID" value="PZX19017.1"/>
    <property type="molecule type" value="Genomic_DNA"/>
</dbReference>
<evidence type="ECO:0000256" key="2">
    <source>
        <dbReference type="ARBA" id="ARBA00012438"/>
    </source>
</evidence>
<dbReference type="SMART" id="SM00065">
    <property type="entry name" value="GAF"/>
    <property type="match status" value="1"/>
</dbReference>
<comment type="caution">
    <text evidence="5">The sequence shown here is derived from an EMBL/GenBank/DDBJ whole genome shotgun (WGS) entry which is preliminary data.</text>
</comment>
<keyword evidence="5" id="KW-0808">Transferase</keyword>
<evidence type="ECO:0000256" key="3">
    <source>
        <dbReference type="ARBA" id="ARBA00022553"/>
    </source>
</evidence>
<dbReference type="EC" id="2.7.13.3" evidence="2"/>
<dbReference type="InterPro" id="IPR004358">
    <property type="entry name" value="Sig_transdc_His_kin-like_C"/>
</dbReference>
<dbReference type="PRINTS" id="PR00344">
    <property type="entry name" value="BCTRLSENSOR"/>
</dbReference>
<dbReference type="PANTHER" id="PTHR43547">
    <property type="entry name" value="TWO-COMPONENT HISTIDINE KINASE"/>
    <property type="match status" value="1"/>
</dbReference>
<dbReference type="RefSeq" id="WP_211322700.1">
    <property type="nucleotide sequence ID" value="NZ_QKZL01000002.1"/>
</dbReference>
<keyword evidence="5" id="KW-0418">Kinase</keyword>
<dbReference type="InterPro" id="IPR003661">
    <property type="entry name" value="HisK_dim/P_dom"/>
</dbReference>
<sequence length="396" mass="43721">MNLDETEFFDQDIQRIQFMEQVPLILDVCAQATGMGFTAIARVTEDRWITCASRDDIEFGLRPGDELDVESTICKEVRTAERLVVIQDVETDAVYCDHPTPKRYGFRSYISVPIVRASGEFFGTLCAIGLQPIKDDPARVVGLFKLCAQLVGAQIDTSEMLEQSNDALSFERETAKLREEFIAIVGHDLRNPIAALGAGLRLMERQMPEGPAHDMLPEMKRTVLRANKIIDNLLDFARGRMGEGIVAVRRRDVNLSEVIEDVASEIRAVSPHEVEVDLDLDRRIDCDPQRVGQLVSNLLSNAVTHGTLETPILVRGRTDEAALHISVENSGDPVTPEMLTSLFQPFVRGDRSSQNGLGLGLYISSQIARAHGGELIAESDGGKTTFTFVMPLEPAG</sequence>
<name>A0A2W7NLN8_9RHOB</name>
<dbReference type="InterPro" id="IPR029016">
    <property type="entry name" value="GAF-like_dom_sf"/>
</dbReference>
<comment type="catalytic activity">
    <reaction evidence="1">
        <text>ATP + protein L-histidine = ADP + protein N-phospho-L-histidine.</text>
        <dbReference type="EC" id="2.7.13.3"/>
    </reaction>
</comment>
<dbReference type="PANTHER" id="PTHR43547:SF2">
    <property type="entry name" value="HYBRID SIGNAL TRANSDUCTION HISTIDINE KINASE C"/>
    <property type="match status" value="1"/>
</dbReference>
<feature type="domain" description="Histidine kinase" evidence="4">
    <location>
        <begin position="184"/>
        <end position="394"/>
    </location>
</feature>
<keyword evidence="3" id="KW-0597">Phosphoprotein</keyword>
<dbReference type="GO" id="GO:0000155">
    <property type="term" value="F:phosphorelay sensor kinase activity"/>
    <property type="evidence" value="ECO:0007669"/>
    <property type="project" value="InterPro"/>
</dbReference>
<dbReference type="CDD" id="cd00082">
    <property type="entry name" value="HisKA"/>
    <property type="match status" value="1"/>
</dbReference>
<dbReference type="Gene3D" id="3.30.565.10">
    <property type="entry name" value="Histidine kinase-like ATPase, C-terminal domain"/>
    <property type="match status" value="1"/>
</dbReference>
<protein>
    <recommendedName>
        <fullName evidence="2">histidine kinase</fullName>
        <ecNumber evidence="2">2.7.13.3</ecNumber>
    </recommendedName>
</protein>
<dbReference type="CDD" id="cd00075">
    <property type="entry name" value="HATPase"/>
    <property type="match status" value="1"/>
</dbReference>
<dbReference type="Gene3D" id="3.30.450.40">
    <property type="match status" value="1"/>
</dbReference>
<dbReference type="InterPro" id="IPR036097">
    <property type="entry name" value="HisK_dim/P_sf"/>
</dbReference>
<dbReference type="Proteomes" id="UP000248916">
    <property type="component" value="Unassembled WGS sequence"/>
</dbReference>
<evidence type="ECO:0000259" key="4">
    <source>
        <dbReference type="PROSITE" id="PS50109"/>
    </source>
</evidence>